<accession>A0A2B7X865</accession>
<dbReference type="GO" id="GO:0004439">
    <property type="term" value="F:phosphatidylinositol-4,5-bisphosphate 5-phosphatase activity"/>
    <property type="evidence" value="ECO:0007669"/>
    <property type="project" value="TreeGrafter"/>
</dbReference>
<dbReference type="AlphaFoldDB" id="A0A2B7X865"/>
<dbReference type="Pfam" id="PF22669">
    <property type="entry name" value="Exo_endo_phos2"/>
    <property type="match status" value="1"/>
</dbReference>
<keyword evidence="4" id="KW-1185">Reference proteome</keyword>
<dbReference type="Gene3D" id="3.60.10.10">
    <property type="entry name" value="Endonuclease/exonuclease/phosphatase"/>
    <property type="match status" value="1"/>
</dbReference>
<dbReference type="EMBL" id="PDNA01000189">
    <property type="protein sequence ID" value="PGH05256.1"/>
    <property type="molecule type" value="Genomic_DNA"/>
</dbReference>
<dbReference type="InterPro" id="IPR036691">
    <property type="entry name" value="Endo/exonu/phosph_ase_sf"/>
</dbReference>
<dbReference type="Proteomes" id="UP000224634">
    <property type="component" value="Unassembled WGS sequence"/>
</dbReference>
<evidence type="ECO:0000313" key="3">
    <source>
        <dbReference type="EMBL" id="PGH05256.1"/>
    </source>
</evidence>
<feature type="domain" description="Inositol polyphosphate-related phosphatase" evidence="2">
    <location>
        <begin position="2"/>
        <end position="371"/>
    </location>
</feature>
<dbReference type="SUPFAM" id="SSF56219">
    <property type="entry name" value="DNase I-like"/>
    <property type="match status" value="1"/>
</dbReference>
<gene>
    <name evidence="3" type="ORF">AJ80_08364</name>
</gene>
<dbReference type="GO" id="GO:0046856">
    <property type="term" value="P:phosphatidylinositol dephosphorylation"/>
    <property type="evidence" value="ECO:0007669"/>
    <property type="project" value="InterPro"/>
</dbReference>
<evidence type="ECO:0000256" key="1">
    <source>
        <dbReference type="SAM" id="MobiDB-lite"/>
    </source>
</evidence>
<dbReference type="PANTHER" id="PTHR11200:SF286">
    <property type="entry name" value="5-PHOSPHATASE, PUTATIVE (AFU_ORTHOLOGUE AFUA_5G07600)-RELATED"/>
    <property type="match status" value="1"/>
</dbReference>
<evidence type="ECO:0000259" key="2">
    <source>
        <dbReference type="SMART" id="SM00128"/>
    </source>
</evidence>
<dbReference type="STRING" id="1447883.A0A2B7X865"/>
<organism evidence="3 4">
    <name type="scientific">Polytolypa hystricis (strain UAMH7299)</name>
    <dbReference type="NCBI Taxonomy" id="1447883"/>
    <lineage>
        <taxon>Eukaryota</taxon>
        <taxon>Fungi</taxon>
        <taxon>Dikarya</taxon>
        <taxon>Ascomycota</taxon>
        <taxon>Pezizomycotina</taxon>
        <taxon>Eurotiomycetes</taxon>
        <taxon>Eurotiomycetidae</taxon>
        <taxon>Onygenales</taxon>
        <taxon>Onygenales incertae sedis</taxon>
        <taxon>Polytolypa</taxon>
    </lineage>
</organism>
<protein>
    <recommendedName>
        <fullName evidence="2">Inositol polyphosphate-related phosphatase domain-containing protein</fullName>
    </recommendedName>
</protein>
<reference evidence="3 4" key="1">
    <citation type="submission" date="2017-10" db="EMBL/GenBank/DDBJ databases">
        <title>Comparative genomics in systemic dimorphic fungi from Ajellomycetaceae.</title>
        <authorList>
            <person name="Munoz J.F."/>
            <person name="Mcewen J.G."/>
            <person name="Clay O.K."/>
            <person name="Cuomo C.A."/>
        </authorList>
    </citation>
    <scope>NUCLEOTIDE SEQUENCE [LARGE SCALE GENOMIC DNA]</scope>
    <source>
        <strain evidence="3 4">UAMH7299</strain>
    </source>
</reference>
<dbReference type="SMART" id="SM00128">
    <property type="entry name" value="IPPc"/>
    <property type="match status" value="1"/>
</dbReference>
<dbReference type="PANTHER" id="PTHR11200">
    <property type="entry name" value="INOSITOL 5-PHOSPHATASE"/>
    <property type="match status" value="1"/>
</dbReference>
<comment type="caution">
    <text evidence="3">The sequence shown here is derived from an EMBL/GenBank/DDBJ whole genome shotgun (WGS) entry which is preliminary data.</text>
</comment>
<dbReference type="InterPro" id="IPR046985">
    <property type="entry name" value="IP5"/>
</dbReference>
<dbReference type="InterPro" id="IPR000300">
    <property type="entry name" value="IPPc"/>
</dbReference>
<name>A0A2B7X865_POLH7</name>
<sequence length="436" mass="47990">MAWLGLYIVTFNCARNQVQPDLFASHLFDVLPKTRPQSLALPEILVLSLQEISPIGYAFLGGSFLDPYFDALGEAVDLATGEEQYTNIITKNIGMTAIMVFVRQDVLQKISWTATAEVGVGVHEAGNKGAVAVRLGYLTDTETTETVDLTFVAAHLAPDEVQVERRNEDWKSVCQRLVFTSPGEREGSQAHNAEDDEEEDVPLLQQRAYPSTKESGVYSPGSYLFVAGDLNYRTSDIPPGLDGHKLFPRNVEDAENPHHFSHRIASDQLTRELQAQRTLHNLTEMPITFAPTYKFSSEACEAAGHDALGGWQWAKKRWPSWCDRILFLDASGAADASERLQAHAYDSLPLFPTSDHRGVALSVSVPLKPVPPPAAFVPPFEIDPDWKVKRATARRKELVVGIIAYLGLTWEGNGLIVATSLAVLGGYIALRSFLAS</sequence>
<dbReference type="OrthoDB" id="62798at2759"/>
<proteinExistence type="predicted"/>
<evidence type="ECO:0000313" key="4">
    <source>
        <dbReference type="Proteomes" id="UP000224634"/>
    </source>
</evidence>
<feature type="region of interest" description="Disordered" evidence="1">
    <location>
        <begin position="181"/>
        <end position="201"/>
    </location>
</feature>